<dbReference type="AlphaFoldDB" id="A0A4S4KUW9"/>
<evidence type="ECO:0000313" key="1">
    <source>
        <dbReference type="EMBL" id="THH02494.1"/>
    </source>
</evidence>
<proteinExistence type="predicted"/>
<keyword evidence="2" id="KW-1185">Reference proteome</keyword>
<organism evidence="1 2">
    <name type="scientific">Hermanssonia centrifuga</name>
    <dbReference type="NCBI Taxonomy" id="98765"/>
    <lineage>
        <taxon>Eukaryota</taxon>
        <taxon>Fungi</taxon>
        <taxon>Dikarya</taxon>
        <taxon>Basidiomycota</taxon>
        <taxon>Agaricomycotina</taxon>
        <taxon>Agaricomycetes</taxon>
        <taxon>Polyporales</taxon>
        <taxon>Meruliaceae</taxon>
        <taxon>Hermanssonia</taxon>
    </lineage>
</organism>
<dbReference type="Proteomes" id="UP000309038">
    <property type="component" value="Unassembled WGS sequence"/>
</dbReference>
<accession>A0A4S4KUW9</accession>
<name>A0A4S4KUW9_9APHY</name>
<reference evidence="1 2" key="1">
    <citation type="submission" date="2019-02" db="EMBL/GenBank/DDBJ databases">
        <title>Genome sequencing of the rare red list fungi Phlebia centrifuga.</title>
        <authorList>
            <person name="Buettner E."/>
            <person name="Kellner H."/>
        </authorList>
    </citation>
    <scope>NUCLEOTIDE SEQUENCE [LARGE SCALE GENOMIC DNA]</scope>
    <source>
        <strain evidence="1 2">DSM 108282</strain>
    </source>
</reference>
<dbReference type="InterPro" id="IPR036866">
    <property type="entry name" value="RibonucZ/Hydroxyglut_hydro"/>
</dbReference>
<dbReference type="PANTHER" id="PTHR42663:SF6">
    <property type="entry name" value="HYDROLASE C777.06C-RELATED"/>
    <property type="match status" value="1"/>
</dbReference>
<gene>
    <name evidence="1" type="ORF">EW026_g340</name>
</gene>
<protein>
    <submittedName>
        <fullName evidence="1">Uncharacterized protein</fullName>
    </submittedName>
</protein>
<comment type="caution">
    <text evidence="1">The sequence shown here is derived from an EMBL/GenBank/DDBJ whole genome shotgun (WGS) entry which is preliminary data.</text>
</comment>
<sequence>MNGLDDLRGWTLRSAIQPHVDLYVTSHTFREVQRAFPYLVSKEFASGGGDVPEFKWHIIDDRVPFEIEGTGIQITPFAGAFFYRIILNCGLIFASSASRAILLFGAAAGVLSHT</sequence>
<dbReference type="PANTHER" id="PTHR42663">
    <property type="entry name" value="HYDROLASE C777.06C-RELATED-RELATED"/>
    <property type="match status" value="1"/>
</dbReference>
<evidence type="ECO:0000313" key="2">
    <source>
        <dbReference type="Proteomes" id="UP000309038"/>
    </source>
</evidence>
<dbReference type="Gene3D" id="3.60.15.10">
    <property type="entry name" value="Ribonuclease Z/Hydroxyacylglutathione hydrolase-like"/>
    <property type="match status" value="1"/>
</dbReference>
<dbReference type="EMBL" id="SGPJ01000005">
    <property type="protein sequence ID" value="THH02494.1"/>
    <property type="molecule type" value="Genomic_DNA"/>
</dbReference>